<proteinExistence type="predicted"/>
<dbReference type="RefSeq" id="WP_125020288.1">
    <property type="nucleotide sequence ID" value="NZ_RQVQ01000068.1"/>
</dbReference>
<evidence type="ECO:0000313" key="1">
    <source>
        <dbReference type="EMBL" id="RRJ86903.1"/>
    </source>
</evidence>
<comment type="caution">
    <text evidence="1">The sequence shown here is derived from an EMBL/GenBank/DDBJ whole genome shotgun (WGS) entry which is preliminary data.</text>
</comment>
<dbReference type="EMBL" id="RQVQ01000068">
    <property type="protein sequence ID" value="RRJ86903.1"/>
    <property type="molecule type" value="Genomic_DNA"/>
</dbReference>
<accession>A0A3P3W255</accession>
<keyword evidence="2" id="KW-1185">Reference proteome</keyword>
<dbReference type="Proteomes" id="UP000275719">
    <property type="component" value="Unassembled WGS sequence"/>
</dbReference>
<dbReference type="AlphaFoldDB" id="A0A3P3W255"/>
<protein>
    <submittedName>
        <fullName evidence="1">Uncharacterized protein</fullName>
    </submittedName>
</protein>
<sequence>MRIQEIINKKTGEKLLIFGGEDIISVNPDQHYYESCLVRKMTLFAPEETLGDKEPTKEGAKILVESAKECREFIDNFRKIDLPANLKNLLNTTKKREQEKILNGLELTPDILMAFLLYAGDNGYLFSEYSSEHHSSALKDKKMPLAYRKKDDGSMEVMGTTDLSEGQLKQNLEQRTVKVGKILEKGDEWHCFFVTFNSLLGKENWRSGQPHFHYLSNLFGFTKEEVIEQIKSKDYKLGNLPHITLKEYGNQPENKAST</sequence>
<organism evidence="1 2">
    <name type="scientific">Paenimyroides tangerinum</name>
    <dbReference type="NCBI Taxonomy" id="2488728"/>
    <lineage>
        <taxon>Bacteria</taxon>
        <taxon>Pseudomonadati</taxon>
        <taxon>Bacteroidota</taxon>
        <taxon>Flavobacteriia</taxon>
        <taxon>Flavobacteriales</taxon>
        <taxon>Flavobacteriaceae</taxon>
        <taxon>Paenimyroides</taxon>
    </lineage>
</organism>
<evidence type="ECO:0000313" key="2">
    <source>
        <dbReference type="Proteomes" id="UP000275719"/>
    </source>
</evidence>
<reference evidence="1 2" key="1">
    <citation type="submission" date="2018-11" db="EMBL/GenBank/DDBJ databases">
        <title>Flavobacterium sp. nov., YIM 102701-2 draft genome.</title>
        <authorList>
            <person name="Li G."/>
            <person name="Jiang Y."/>
        </authorList>
    </citation>
    <scope>NUCLEOTIDE SEQUENCE [LARGE SCALE GENOMIC DNA]</scope>
    <source>
        <strain evidence="1 2">YIM 102701-2</strain>
    </source>
</reference>
<dbReference type="OrthoDB" id="982202at2"/>
<name>A0A3P3W255_9FLAO</name>
<gene>
    <name evidence="1" type="ORF">EG240_15735</name>
</gene>